<dbReference type="RefSeq" id="XP_030628169.1">
    <property type="nucleotide sequence ID" value="XM_030772309.1"/>
</dbReference>
<evidence type="ECO:0000313" key="3">
    <source>
        <dbReference type="RefSeq" id="XP_030628169.1"/>
    </source>
</evidence>
<dbReference type="InterPro" id="IPR031479">
    <property type="entry name" value="SLX4IP"/>
</dbReference>
<reference evidence="3" key="1">
    <citation type="submission" date="2025-08" db="UniProtKB">
        <authorList>
            <consortium name="RefSeq"/>
        </authorList>
    </citation>
    <scope>IDENTIFICATION</scope>
</reference>
<sequence length="417" mass="45204">MPEKCGNFAVLVDLHVLPLGGQNNASWFSQDHKEEVTAMIRDAVDQRVKQFLESRRQKGQPKQKKDLSPANPLCLEGEVFHLAAYFLKRHVNLRCIAKRPSRELRVFPERFIICVSLPECDAAMCGNPNLDLLSGQSRSEYFSGPGETLDPLNSSTITKRTALQRIVRQANAQAKPKTSNLEVQGLGLPLSLTATEEEPSGLAQAQPSNLAAVSEFQGGETEAKAKSPNMTCMGKVERDELTFDQGEGKNQSKSADSQQLNTEVQKGPEPEPAGASSEKRGRGTLSSSNEDQPPQEKKSACHEAASVPHTENDTPRLPAKASARSSASGLSACCLLMAQGESVLEEELLTHGKQAPSLPLSNSNTELTNQNRLDTSLRGLSVKPASSGSSIGSRLAAREEGRETVPRTSRLRRLKKS</sequence>
<keyword evidence="2" id="KW-1185">Reference proteome</keyword>
<feature type="compositionally biased region" description="Polar residues" evidence="1">
    <location>
        <begin position="248"/>
        <end position="264"/>
    </location>
</feature>
<dbReference type="OrthoDB" id="9933290at2759"/>
<evidence type="ECO:0000313" key="2">
    <source>
        <dbReference type="Proteomes" id="UP000504632"/>
    </source>
</evidence>
<feature type="region of interest" description="Disordered" evidence="1">
    <location>
        <begin position="348"/>
        <end position="417"/>
    </location>
</feature>
<dbReference type="InParanoid" id="A0A6J2V784"/>
<evidence type="ECO:0000256" key="1">
    <source>
        <dbReference type="SAM" id="MobiDB-lite"/>
    </source>
</evidence>
<feature type="compositionally biased region" description="Low complexity" evidence="1">
    <location>
        <begin position="315"/>
        <end position="325"/>
    </location>
</feature>
<protein>
    <submittedName>
        <fullName evidence="3">Protein SLX4IP</fullName>
    </submittedName>
</protein>
<dbReference type="PANTHER" id="PTHR28557">
    <property type="entry name" value="PROTEIN SLX4IP"/>
    <property type="match status" value="1"/>
</dbReference>
<organism evidence="2 3">
    <name type="scientific">Chanos chanos</name>
    <name type="common">Milkfish</name>
    <name type="synonym">Mugil chanos</name>
    <dbReference type="NCBI Taxonomy" id="29144"/>
    <lineage>
        <taxon>Eukaryota</taxon>
        <taxon>Metazoa</taxon>
        <taxon>Chordata</taxon>
        <taxon>Craniata</taxon>
        <taxon>Vertebrata</taxon>
        <taxon>Euteleostomi</taxon>
        <taxon>Actinopterygii</taxon>
        <taxon>Neopterygii</taxon>
        <taxon>Teleostei</taxon>
        <taxon>Ostariophysi</taxon>
        <taxon>Gonorynchiformes</taxon>
        <taxon>Chanidae</taxon>
        <taxon>Chanos</taxon>
    </lineage>
</organism>
<dbReference type="GeneID" id="115810377"/>
<gene>
    <name evidence="3" type="primary">slx4ip</name>
</gene>
<feature type="region of interest" description="Disordered" evidence="1">
    <location>
        <begin position="244"/>
        <end position="325"/>
    </location>
</feature>
<accession>A0A6J2V784</accession>
<feature type="compositionally biased region" description="Basic and acidic residues" evidence="1">
    <location>
        <begin position="396"/>
        <end position="405"/>
    </location>
</feature>
<proteinExistence type="predicted"/>
<dbReference type="FunCoup" id="A0A6J2V784">
    <property type="interactions" value="22"/>
</dbReference>
<dbReference type="CTD" id="128710"/>
<feature type="compositionally biased region" description="Polar residues" evidence="1">
    <location>
        <begin position="359"/>
        <end position="374"/>
    </location>
</feature>
<dbReference type="Proteomes" id="UP000504632">
    <property type="component" value="Chromosome 4"/>
</dbReference>
<name>A0A6J2V784_CHACN</name>
<dbReference type="Pfam" id="PF15744">
    <property type="entry name" value="UPF0492"/>
    <property type="match status" value="1"/>
</dbReference>
<dbReference type="PANTHER" id="PTHR28557:SF1">
    <property type="entry name" value="PROTEIN SLX4IP"/>
    <property type="match status" value="1"/>
</dbReference>
<dbReference type="AlphaFoldDB" id="A0A6J2V784"/>